<dbReference type="GO" id="GO:0004427">
    <property type="term" value="F:inorganic diphosphate phosphatase activity"/>
    <property type="evidence" value="ECO:0007669"/>
    <property type="project" value="UniProtKB-EC"/>
</dbReference>
<evidence type="ECO:0000313" key="6">
    <source>
        <dbReference type="EMBL" id="PEN14336.1"/>
    </source>
</evidence>
<comment type="cofactor">
    <cofactor evidence="1">
        <name>Mg(2+)</name>
        <dbReference type="ChEBI" id="CHEBI:18420"/>
    </cofactor>
</comment>
<keyword evidence="3" id="KW-0479">Metal-binding</keyword>
<evidence type="ECO:0000313" key="7">
    <source>
        <dbReference type="Proteomes" id="UP000220102"/>
    </source>
</evidence>
<dbReference type="GO" id="GO:0000287">
    <property type="term" value="F:magnesium ion binding"/>
    <property type="evidence" value="ECO:0007669"/>
    <property type="project" value="InterPro"/>
</dbReference>
<keyword evidence="7" id="KW-1185">Reference proteome</keyword>
<keyword evidence="4" id="KW-0378">Hydrolase</keyword>
<evidence type="ECO:0000256" key="3">
    <source>
        <dbReference type="ARBA" id="ARBA00022723"/>
    </source>
</evidence>
<dbReference type="EC" id="3.6.1.1" evidence="2"/>
<dbReference type="GO" id="GO:0005737">
    <property type="term" value="C:cytoplasm"/>
    <property type="evidence" value="ECO:0007669"/>
    <property type="project" value="InterPro"/>
</dbReference>
<organism evidence="6 7">
    <name type="scientific">Longibacter salinarum</name>
    <dbReference type="NCBI Taxonomy" id="1850348"/>
    <lineage>
        <taxon>Bacteria</taxon>
        <taxon>Pseudomonadati</taxon>
        <taxon>Rhodothermota</taxon>
        <taxon>Rhodothermia</taxon>
        <taxon>Rhodothermales</taxon>
        <taxon>Salisaetaceae</taxon>
        <taxon>Longibacter</taxon>
    </lineage>
</organism>
<evidence type="ECO:0000256" key="2">
    <source>
        <dbReference type="ARBA" id="ARBA00012146"/>
    </source>
</evidence>
<dbReference type="GO" id="GO:0006796">
    <property type="term" value="P:phosphate-containing compound metabolic process"/>
    <property type="evidence" value="ECO:0007669"/>
    <property type="project" value="InterPro"/>
</dbReference>
<dbReference type="OrthoDB" id="9798247at2"/>
<evidence type="ECO:0000256" key="4">
    <source>
        <dbReference type="ARBA" id="ARBA00022801"/>
    </source>
</evidence>
<gene>
    <name evidence="6" type="ORF">CRI94_04690</name>
</gene>
<dbReference type="Pfam" id="PF00719">
    <property type="entry name" value="Pyrophosphatase"/>
    <property type="match status" value="1"/>
</dbReference>
<protein>
    <recommendedName>
        <fullName evidence="2">inorganic diphosphatase</fullName>
        <ecNumber evidence="2">3.6.1.1</ecNumber>
    </recommendedName>
</protein>
<dbReference type="AlphaFoldDB" id="A0A2A8D093"/>
<sequence>MLKEHFPWERWSRLIRDRGVVVERPAHEPHPDYPEIVYPIDYGFVPETIGTDGDGVDCFLGTADTGLVGLILTRDYRHGDREVKLLIDCTPTEIYTAQGFINYDRTLLDGILVLRRPMHQIWKIISRSS</sequence>
<dbReference type="Proteomes" id="UP000220102">
    <property type="component" value="Unassembled WGS sequence"/>
</dbReference>
<name>A0A2A8D093_9BACT</name>
<dbReference type="InterPro" id="IPR008162">
    <property type="entry name" value="Pyrophosphatase"/>
</dbReference>
<evidence type="ECO:0000256" key="1">
    <source>
        <dbReference type="ARBA" id="ARBA00001946"/>
    </source>
</evidence>
<dbReference type="InterPro" id="IPR036649">
    <property type="entry name" value="Pyrophosphatase_sf"/>
</dbReference>
<proteinExistence type="predicted"/>
<dbReference type="SUPFAM" id="SSF50324">
    <property type="entry name" value="Inorganic pyrophosphatase"/>
    <property type="match status" value="1"/>
</dbReference>
<reference evidence="6 7" key="1">
    <citation type="submission" date="2017-10" db="EMBL/GenBank/DDBJ databases">
        <title>Draft genome of Longibacter Salinarum.</title>
        <authorList>
            <person name="Goh K.M."/>
            <person name="Shamsir M.S."/>
            <person name="Lim S.W."/>
        </authorList>
    </citation>
    <scope>NUCLEOTIDE SEQUENCE [LARGE SCALE GENOMIC DNA]</scope>
    <source>
        <strain evidence="6 7">KCTC 52045</strain>
    </source>
</reference>
<comment type="caution">
    <text evidence="6">The sequence shown here is derived from an EMBL/GenBank/DDBJ whole genome shotgun (WGS) entry which is preliminary data.</text>
</comment>
<dbReference type="EMBL" id="PDEQ01000002">
    <property type="protein sequence ID" value="PEN14336.1"/>
    <property type="molecule type" value="Genomic_DNA"/>
</dbReference>
<keyword evidence="5" id="KW-0460">Magnesium</keyword>
<accession>A0A2A8D093</accession>
<evidence type="ECO:0000256" key="5">
    <source>
        <dbReference type="ARBA" id="ARBA00022842"/>
    </source>
</evidence>